<dbReference type="Gene3D" id="3.40.1350.100">
    <property type="match status" value="1"/>
</dbReference>
<evidence type="ECO:0000313" key="1">
    <source>
        <dbReference type="EMBL" id="MBB6050637.1"/>
    </source>
</evidence>
<evidence type="ECO:0000313" key="2">
    <source>
        <dbReference type="Proteomes" id="UP000520814"/>
    </source>
</evidence>
<proteinExistence type="predicted"/>
<dbReference type="EMBL" id="JACHGW010000002">
    <property type="protein sequence ID" value="MBB6050637.1"/>
    <property type="molecule type" value="Genomic_DNA"/>
</dbReference>
<dbReference type="AlphaFoldDB" id="A0A7W9SPV2"/>
<sequence length="227" mass="24456">MILPPQALSNLKLPVVLTKAQVVERLNAVPGFILVNPMGNALTAKGNEEKARPSVGVFLRQKGATDFLANLKKRDASLTEGLKLKVVGLGELYQRASNPQEGIALAFVPDPAEMEQARQLLKQQGKPETIAGVPLFMGELTGKGLLNITQNGKTIVPAFFSLADLTSLLERYNKSRPEGSPEARPVLTTLEFLVDSWQKTPDPGLMQIYPVAPKLAFDEAKAVTGGS</sequence>
<dbReference type="RefSeq" id="WP_184195971.1">
    <property type="nucleotide sequence ID" value="NZ_JACHGW010000002.1"/>
</dbReference>
<protein>
    <submittedName>
        <fullName evidence="1">Uncharacterized protein</fullName>
    </submittedName>
</protein>
<dbReference type="PANTHER" id="PTHR33926">
    <property type="entry name" value="PROTEIN TIC 22, CHLOROPLASTIC"/>
    <property type="match status" value="1"/>
</dbReference>
<dbReference type="PANTHER" id="PTHR33926:SF4">
    <property type="entry name" value="PROTEIN TIC 22, CHLOROPLASTIC"/>
    <property type="match status" value="1"/>
</dbReference>
<dbReference type="InterPro" id="IPR007378">
    <property type="entry name" value="Tic22-like"/>
</dbReference>
<name>A0A7W9SPV2_ARMRO</name>
<dbReference type="GO" id="GO:0015031">
    <property type="term" value="P:protein transport"/>
    <property type="evidence" value="ECO:0007669"/>
    <property type="project" value="InterPro"/>
</dbReference>
<keyword evidence="2" id="KW-1185">Reference proteome</keyword>
<reference evidence="1 2" key="1">
    <citation type="submission" date="2020-08" db="EMBL/GenBank/DDBJ databases">
        <title>Genomic Encyclopedia of Type Strains, Phase IV (KMG-IV): sequencing the most valuable type-strain genomes for metagenomic binning, comparative biology and taxonomic classification.</title>
        <authorList>
            <person name="Goeker M."/>
        </authorList>
    </citation>
    <scope>NUCLEOTIDE SEQUENCE [LARGE SCALE GENOMIC DNA]</scope>
    <source>
        <strain evidence="1 2">DSM 23562</strain>
    </source>
</reference>
<accession>A0A7W9SPV2</accession>
<dbReference type="Proteomes" id="UP000520814">
    <property type="component" value="Unassembled WGS sequence"/>
</dbReference>
<comment type="caution">
    <text evidence="1">The sequence shown here is derived from an EMBL/GenBank/DDBJ whole genome shotgun (WGS) entry which is preliminary data.</text>
</comment>
<organism evidence="1 2">
    <name type="scientific">Armatimonas rosea</name>
    <dbReference type="NCBI Taxonomy" id="685828"/>
    <lineage>
        <taxon>Bacteria</taxon>
        <taxon>Bacillati</taxon>
        <taxon>Armatimonadota</taxon>
        <taxon>Armatimonadia</taxon>
        <taxon>Armatimonadales</taxon>
        <taxon>Armatimonadaceae</taxon>
        <taxon>Armatimonas</taxon>
    </lineage>
</organism>
<dbReference type="Pfam" id="PF04278">
    <property type="entry name" value="Tic22"/>
    <property type="match status" value="1"/>
</dbReference>
<gene>
    <name evidence="1" type="ORF">HNQ39_002428</name>
</gene>